<comment type="caution">
    <text evidence="11">The sequence shown here is derived from an EMBL/GenBank/DDBJ whole genome shotgun (WGS) entry which is preliminary data.</text>
</comment>
<dbReference type="GO" id="GO:1901673">
    <property type="term" value="P:regulation of mitotic spindle assembly"/>
    <property type="evidence" value="ECO:0007669"/>
    <property type="project" value="TreeGrafter"/>
</dbReference>
<feature type="compositionally biased region" description="Polar residues" evidence="7">
    <location>
        <begin position="631"/>
        <end position="653"/>
    </location>
</feature>
<dbReference type="GO" id="GO:0034399">
    <property type="term" value="C:nuclear periphery"/>
    <property type="evidence" value="ECO:0007669"/>
    <property type="project" value="UniProtKB-ARBA"/>
</dbReference>
<evidence type="ECO:0000256" key="6">
    <source>
        <dbReference type="SAM" id="Coils"/>
    </source>
</evidence>
<dbReference type="Pfam" id="PF25785">
    <property type="entry name" value="TPR"/>
    <property type="match status" value="1"/>
</dbReference>
<dbReference type="GO" id="GO:0006606">
    <property type="term" value="P:protein import into nucleus"/>
    <property type="evidence" value="ECO:0007669"/>
    <property type="project" value="InterPro"/>
</dbReference>
<keyword evidence="5" id="KW-0539">Nucleus</keyword>
<accession>A0A8B6CXG1</accession>
<dbReference type="EMBL" id="UYJE01002444">
    <property type="protein sequence ID" value="VDI10754.1"/>
    <property type="molecule type" value="Genomic_DNA"/>
</dbReference>
<sequence length="1517" mass="176590">MAGDKAVLNFLDVSEQESIPLSIKTKLEEVISKYHDENDDLKVKYERLRVNSEQQYFDVEKQLVSSNNKLESETSTNAELKDTLAQLEQKYKEVSEKFTELGDTQEGSLTSQLQLTRSNEQLEAEKRDLTVLLEKKNKELDRLNDEWKDFTEKLSKANTAKFEAQAKLSDIQSSMVTIEFQSKRLQQENEQMKGQIDWLNKELGEKTKELMNNRKEQSSKLIDIQTQLEEKTEELRQLTGSMETLRKTNSDQAQRIDKLIQKSKDVCDSQIQSEEQFRQELEAKSKLSELYRTSAEEAEEKIKELSRAVDELQKLLRDSANDHTNMEKEKDNEIEKLNKEIEDRESGIRLLKQELVNANDLIDAARKKNATDQQVDSMFPSAAATSKYLKSGMTLTQIYNAFVNVSDELMLEKEENKRLQQYLDDILHEIEEKAPVLKKQKEDYVQALQNIDQLTKQLDSSLLENQNLRSEADESIRKFNHMQRENHKYQQQMLDLSHQVQFLVKEIEEVKTGRIVRSDDDNVSSSEISSSCEAISSKLVTFRDIEDLQRQNQRLIAVIRELSEKKEEEEKLATESKTKELKDQLNIAHNELKELKMARDRQQEMVEAIVNQRDMYKVLAQESAGTLPHSFMTTPKPSRSVSANLQSPVTSMRSPGLDKTMEETKVALKQMTEDFSTYKKERSENERILNEQIDKTRQNQADTRVQNAKLASQLDFQAERYKVLLSNNEGYKKEIASLREKVQKYSTSVAKHEQTINTLRQDAMSSQENLARAQAQAQNFKMEKELLKSSEGRLLQEIESHRRERQSQSMLMANLEAIKNNLERSEFDTKTRYSNKIESLEMEVNTLKRKLKSEEDEHGALNTLWEKQTKSLRSQLEQTLKEQESYKTKCTALEKEKQQLKQQTVELEYKLKTAEQTLANRGTVAGMPTIPSLESSTADQETIKDLRLTIEQCNQEIKNLQDQLQHIREQKQQYMSISEGLQKTVAEHTDVAKEFEQSRQQIMEEMQRAKQLAERLQKEKQQLMNENIRLSEDSHTQNADIRKKLDETQIELQEAVERREVAICNEMVAVEESSVQSKLAAETQDKYQRELILHAADVETLTVVKRQLEEFNTRLATERDIRIQAERKLEEHLSSSSEREGLMKVEIERIEQRNRELTNQNKLLHEQMEKMSKEMLSVQAAVTRRESLNTSFGEETSKSSEQLLEVIKFLRKEKDIAESRLDVVQAETARIKQRNELLHREIEDINKVLAEEREQSQASLQTAAKHAELMKKVENLNLLTDSNKLLREEKDKLQQEMETLEAKVNKLERDINPMMQTIRDKQVTIDTLAAEKNALKTEVDRWKARTSHLIEQSNKSDPEEKKRLIQERENLRKELSGMTEETHRQKAEISRTNQSLQNMQTELSKSNQNVLNTQQEITSLKTEIENLKKKLQTTEQDLQTKTNEDDTKQKTIVQLKKIGRKYKEQTEIISKEMEDLKQKLASQEEQQPSAAALEQATSSFREQLTNTEKERDELKVK</sequence>
<organism evidence="11 12">
    <name type="scientific">Mytilus galloprovincialis</name>
    <name type="common">Mediterranean mussel</name>
    <dbReference type="NCBI Taxonomy" id="29158"/>
    <lineage>
        <taxon>Eukaryota</taxon>
        <taxon>Metazoa</taxon>
        <taxon>Spiralia</taxon>
        <taxon>Lophotrochozoa</taxon>
        <taxon>Mollusca</taxon>
        <taxon>Bivalvia</taxon>
        <taxon>Autobranchia</taxon>
        <taxon>Pteriomorphia</taxon>
        <taxon>Mytilida</taxon>
        <taxon>Mytiloidea</taxon>
        <taxon>Mytilidae</taxon>
        <taxon>Mytilinae</taxon>
        <taxon>Mytilus</taxon>
    </lineage>
</organism>
<evidence type="ECO:0000313" key="12">
    <source>
        <dbReference type="Proteomes" id="UP000596742"/>
    </source>
</evidence>
<dbReference type="InterPro" id="IPR057577">
    <property type="entry name" value="Nucleoprot-TPR/MLP1_dom"/>
</dbReference>
<keyword evidence="4 6" id="KW-0175">Coiled coil</keyword>
<feature type="region of interest" description="Disordered" evidence="7">
    <location>
        <begin position="1476"/>
        <end position="1517"/>
    </location>
</feature>
<feature type="coiled-coil region" evidence="6">
    <location>
        <begin position="830"/>
        <end position="917"/>
    </location>
</feature>
<evidence type="ECO:0000256" key="1">
    <source>
        <dbReference type="ARBA" id="ARBA00004123"/>
    </source>
</evidence>
<dbReference type="Pfam" id="PF07926">
    <property type="entry name" value="TPR_MLP1_2"/>
    <property type="match status" value="1"/>
</dbReference>
<dbReference type="GO" id="GO:0005643">
    <property type="term" value="C:nuclear pore"/>
    <property type="evidence" value="ECO:0007669"/>
    <property type="project" value="TreeGrafter"/>
</dbReference>
<dbReference type="Pfam" id="PF25481">
    <property type="entry name" value="Nucleoprot-TPR"/>
    <property type="match status" value="1"/>
</dbReference>
<feature type="coiled-coil region" evidence="6">
    <location>
        <begin position="1147"/>
        <end position="1174"/>
    </location>
</feature>
<evidence type="ECO:0000313" key="11">
    <source>
        <dbReference type="EMBL" id="VDI10754.1"/>
    </source>
</evidence>
<keyword evidence="12" id="KW-1185">Reference proteome</keyword>
<dbReference type="InterPro" id="IPR057974">
    <property type="entry name" value="NUA/TPR/MLP1-2-like_dom"/>
</dbReference>
<feature type="domain" description="NUA/TPR/MLP1-2-like" evidence="10">
    <location>
        <begin position="471"/>
        <end position="571"/>
    </location>
</feature>
<feature type="coiled-coil region" evidence="6">
    <location>
        <begin position="721"/>
        <end position="790"/>
    </location>
</feature>
<proteinExistence type="inferred from homology"/>
<feature type="compositionally biased region" description="Low complexity" evidence="7">
    <location>
        <begin position="1480"/>
        <end position="1496"/>
    </location>
</feature>
<comment type="similarity">
    <text evidence="2">Belongs to the TPR family.</text>
</comment>
<feature type="region of interest" description="Disordered" evidence="7">
    <location>
        <begin position="628"/>
        <end position="656"/>
    </location>
</feature>
<reference evidence="11" key="1">
    <citation type="submission" date="2018-11" db="EMBL/GenBank/DDBJ databases">
        <authorList>
            <person name="Alioto T."/>
            <person name="Alioto T."/>
        </authorList>
    </citation>
    <scope>NUCLEOTIDE SEQUENCE</scope>
</reference>
<feature type="coiled-coil region" evidence="6">
    <location>
        <begin position="288"/>
        <end position="368"/>
    </location>
</feature>
<dbReference type="GO" id="GO:0017056">
    <property type="term" value="F:structural constituent of nuclear pore"/>
    <property type="evidence" value="ECO:0007669"/>
    <property type="project" value="TreeGrafter"/>
</dbReference>
<gene>
    <name evidence="11" type="ORF">MGAL_10B042944</name>
</gene>
<dbReference type="OrthoDB" id="343070at2759"/>
<name>A0A8B6CXG1_MYTGA</name>
<feature type="coiled-coil region" evidence="6">
    <location>
        <begin position="437"/>
        <end position="485"/>
    </location>
</feature>
<evidence type="ECO:0000256" key="5">
    <source>
        <dbReference type="ARBA" id="ARBA00023242"/>
    </source>
</evidence>
<dbReference type="PANTHER" id="PTHR18898">
    <property type="entry name" value="NUCLEOPROTEIN TPR-RELATED"/>
    <property type="match status" value="1"/>
</dbReference>
<feature type="compositionally biased region" description="Polar residues" evidence="7">
    <location>
        <begin position="1497"/>
        <end position="1506"/>
    </location>
</feature>
<feature type="coiled-coil region" evidence="6">
    <location>
        <begin position="24"/>
        <end position="262"/>
    </location>
</feature>
<feature type="coiled-coil region" evidence="6">
    <location>
        <begin position="545"/>
        <end position="612"/>
    </location>
</feature>
<evidence type="ECO:0000256" key="2">
    <source>
        <dbReference type="ARBA" id="ARBA00005274"/>
    </source>
</evidence>
<comment type="subcellular location">
    <subcellularLocation>
        <location evidence="1">Nucleus</location>
    </subcellularLocation>
</comment>
<dbReference type="PANTHER" id="PTHR18898:SF2">
    <property type="entry name" value="NUCLEOPROTEIN TPR"/>
    <property type="match status" value="1"/>
</dbReference>
<evidence type="ECO:0000259" key="8">
    <source>
        <dbReference type="Pfam" id="PF07926"/>
    </source>
</evidence>
<evidence type="ECO:0000256" key="7">
    <source>
        <dbReference type="SAM" id="MobiDB-lite"/>
    </source>
</evidence>
<evidence type="ECO:0000256" key="3">
    <source>
        <dbReference type="ARBA" id="ARBA00019789"/>
    </source>
</evidence>
<protein>
    <recommendedName>
        <fullName evidence="3">Nucleoprotein TPR</fullName>
    </recommendedName>
</protein>
<evidence type="ECO:0000259" key="9">
    <source>
        <dbReference type="Pfam" id="PF25481"/>
    </source>
</evidence>
<dbReference type="GO" id="GO:0006406">
    <property type="term" value="P:mRNA export from nucleus"/>
    <property type="evidence" value="ECO:0007669"/>
    <property type="project" value="TreeGrafter"/>
</dbReference>
<feature type="domain" description="Nucleoprotein TPR/MLP1-2" evidence="8">
    <location>
        <begin position="1044"/>
        <end position="1171"/>
    </location>
</feature>
<feature type="coiled-coil region" evidence="6">
    <location>
        <begin position="943"/>
        <end position="1065"/>
    </location>
</feature>
<dbReference type="InterPro" id="IPR012929">
    <property type="entry name" value="Nucleoprot-TPR/MLP1-2_dom"/>
</dbReference>
<feature type="domain" description="Nucleoprotein TPR/MPL1" evidence="9">
    <location>
        <begin position="173"/>
        <end position="251"/>
    </location>
</feature>
<dbReference type="Proteomes" id="UP000596742">
    <property type="component" value="Unassembled WGS sequence"/>
</dbReference>
<feature type="compositionally biased region" description="Basic and acidic residues" evidence="7">
    <location>
        <begin position="1507"/>
        <end position="1517"/>
    </location>
</feature>
<evidence type="ECO:0000256" key="4">
    <source>
        <dbReference type="ARBA" id="ARBA00023054"/>
    </source>
</evidence>
<evidence type="ECO:0000259" key="10">
    <source>
        <dbReference type="Pfam" id="PF25785"/>
    </source>
</evidence>